<dbReference type="Pfam" id="PF00225">
    <property type="entry name" value="Kinesin"/>
    <property type="match status" value="1"/>
</dbReference>
<proteinExistence type="inferred from homology"/>
<feature type="binding site" evidence="5">
    <location>
        <begin position="115"/>
        <end position="122"/>
    </location>
    <ligand>
        <name>ATP</name>
        <dbReference type="ChEBI" id="CHEBI:30616"/>
    </ligand>
</feature>
<dbReference type="STRING" id="36166.T1GLU6"/>
<comment type="similarity">
    <text evidence="5">Belongs to the TRAFAC class myosin-kinesin ATPase superfamily. Kinesin family.</text>
</comment>
<evidence type="ECO:0000256" key="2">
    <source>
        <dbReference type="ARBA" id="ARBA00022741"/>
    </source>
</evidence>
<evidence type="ECO:0000313" key="9">
    <source>
        <dbReference type="Proteomes" id="UP000015102"/>
    </source>
</evidence>
<evidence type="ECO:0000256" key="3">
    <source>
        <dbReference type="ARBA" id="ARBA00022840"/>
    </source>
</evidence>
<dbReference type="InterPro" id="IPR027417">
    <property type="entry name" value="P-loop_NTPase"/>
</dbReference>
<feature type="domain" description="Kinesin motor" evidence="7">
    <location>
        <begin position="25"/>
        <end position="131"/>
    </location>
</feature>
<comment type="subcellular location">
    <subcellularLocation>
        <location evidence="1">Cytoplasm</location>
        <location evidence="1">Cytoskeleton</location>
    </subcellularLocation>
</comment>
<dbReference type="InterPro" id="IPR036961">
    <property type="entry name" value="Kinesin_motor_dom_sf"/>
</dbReference>
<keyword evidence="4" id="KW-0206">Cytoskeleton</keyword>
<dbReference type="InterPro" id="IPR001752">
    <property type="entry name" value="Kinesin_motor_dom"/>
</dbReference>
<dbReference type="GO" id="GO:0003777">
    <property type="term" value="F:microtubule motor activity"/>
    <property type="evidence" value="ECO:0007669"/>
    <property type="project" value="InterPro"/>
</dbReference>
<dbReference type="EMBL" id="CAQQ02171175">
    <property type="status" value="NOT_ANNOTATED_CDS"/>
    <property type="molecule type" value="Genomic_DNA"/>
</dbReference>
<evidence type="ECO:0000256" key="5">
    <source>
        <dbReference type="PROSITE-ProRule" id="PRU00283"/>
    </source>
</evidence>
<dbReference type="PANTHER" id="PTHR47969">
    <property type="entry name" value="CHROMOSOME-ASSOCIATED KINESIN KIF4A-RELATED"/>
    <property type="match status" value="1"/>
</dbReference>
<dbReference type="PANTHER" id="PTHR47969:SF33">
    <property type="entry name" value="KINESIN-LIKE PROTEIN"/>
    <property type="match status" value="1"/>
</dbReference>
<evidence type="ECO:0000259" key="7">
    <source>
        <dbReference type="PROSITE" id="PS50067"/>
    </source>
</evidence>
<keyword evidence="9" id="KW-1185">Reference proteome</keyword>
<dbReference type="GO" id="GO:0007018">
    <property type="term" value="P:microtubule-based movement"/>
    <property type="evidence" value="ECO:0007669"/>
    <property type="project" value="InterPro"/>
</dbReference>
<reference evidence="9" key="1">
    <citation type="submission" date="2013-02" db="EMBL/GenBank/DDBJ databases">
        <authorList>
            <person name="Hughes D."/>
        </authorList>
    </citation>
    <scope>NUCLEOTIDE SEQUENCE</scope>
    <source>
        <strain>Durham</strain>
        <strain evidence="9">NC isolate 2 -- Noor lab</strain>
    </source>
</reference>
<dbReference type="GO" id="GO:0051231">
    <property type="term" value="P:spindle elongation"/>
    <property type="evidence" value="ECO:0007669"/>
    <property type="project" value="TreeGrafter"/>
</dbReference>
<evidence type="ECO:0000256" key="1">
    <source>
        <dbReference type="ARBA" id="ARBA00004245"/>
    </source>
</evidence>
<name>T1GLU6_MEGSC</name>
<keyword evidence="4" id="KW-0963">Cytoplasm</keyword>
<dbReference type="PROSITE" id="PS50067">
    <property type="entry name" value="KINESIN_MOTOR_2"/>
    <property type="match status" value="1"/>
</dbReference>
<dbReference type="InterPro" id="IPR027640">
    <property type="entry name" value="Kinesin-like_fam"/>
</dbReference>
<feature type="region of interest" description="Disordered" evidence="6">
    <location>
        <begin position="35"/>
        <end position="68"/>
    </location>
</feature>
<dbReference type="OMA" id="MNDNMEI"/>
<dbReference type="SUPFAM" id="SSF52540">
    <property type="entry name" value="P-loop containing nucleoside triphosphate hydrolases"/>
    <property type="match status" value="1"/>
</dbReference>
<accession>T1GLU6</accession>
<keyword evidence="5" id="KW-0505">Motor protein</keyword>
<dbReference type="GO" id="GO:0008017">
    <property type="term" value="F:microtubule binding"/>
    <property type="evidence" value="ECO:0007669"/>
    <property type="project" value="InterPro"/>
</dbReference>
<keyword evidence="3 5" id="KW-0067">ATP-binding</keyword>
<dbReference type="EnsemblMetazoa" id="MESCA004510-RA">
    <property type="protein sequence ID" value="MESCA004510-PA"/>
    <property type="gene ID" value="MESCA004510"/>
</dbReference>
<evidence type="ECO:0000313" key="8">
    <source>
        <dbReference type="EnsemblMetazoa" id="MESCA004510-PA"/>
    </source>
</evidence>
<dbReference type="AlphaFoldDB" id="T1GLU6"/>
<dbReference type="GO" id="GO:0005524">
    <property type="term" value="F:ATP binding"/>
    <property type="evidence" value="ECO:0007669"/>
    <property type="project" value="UniProtKB-UniRule"/>
</dbReference>
<evidence type="ECO:0000256" key="6">
    <source>
        <dbReference type="SAM" id="MobiDB-lite"/>
    </source>
</evidence>
<evidence type="ECO:0000256" key="4">
    <source>
        <dbReference type="ARBA" id="ARBA00023212"/>
    </source>
</evidence>
<dbReference type="HOGENOM" id="CLU_1932820_0_0_1"/>
<reference evidence="8" key="2">
    <citation type="submission" date="2015-06" db="UniProtKB">
        <authorList>
            <consortium name="EnsemblMetazoa"/>
        </authorList>
    </citation>
    <scope>IDENTIFICATION</scope>
</reference>
<sequence>IGSADTLEIIASKSTGSEPSTPDDNVNVVVRVRPLSEKERQSGQESILQFPGNGQIMIDSGRDSGSRNKTNVRVFTYNVVFEPGATQEDIVDYSGIKRLIEMAVEGFSCTAFCYGQTGSGKTHTLTGPPNL</sequence>
<dbReference type="GO" id="GO:0007052">
    <property type="term" value="P:mitotic spindle organization"/>
    <property type="evidence" value="ECO:0007669"/>
    <property type="project" value="TreeGrafter"/>
</dbReference>
<protein>
    <recommendedName>
        <fullName evidence="7">Kinesin motor domain-containing protein</fullName>
    </recommendedName>
</protein>
<dbReference type="GO" id="GO:0005875">
    <property type="term" value="C:microtubule associated complex"/>
    <property type="evidence" value="ECO:0007669"/>
    <property type="project" value="TreeGrafter"/>
</dbReference>
<keyword evidence="2 5" id="KW-0547">Nucleotide-binding</keyword>
<dbReference type="Gene3D" id="3.40.850.10">
    <property type="entry name" value="Kinesin motor domain"/>
    <property type="match status" value="1"/>
</dbReference>
<dbReference type="Proteomes" id="UP000015102">
    <property type="component" value="Unassembled WGS sequence"/>
</dbReference>
<organism evidence="8 9">
    <name type="scientific">Megaselia scalaris</name>
    <name type="common">Humpbacked fly</name>
    <name type="synonym">Phora scalaris</name>
    <dbReference type="NCBI Taxonomy" id="36166"/>
    <lineage>
        <taxon>Eukaryota</taxon>
        <taxon>Metazoa</taxon>
        <taxon>Ecdysozoa</taxon>
        <taxon>Arthropoda</taxon>
        <taxon>Hexapoda</taxon>
        <taxon>Insecta</taxon>
        <taxon>Pterygota</taxon>
        <taxon>Neoptera</taxon>
        <taxon>Endopterygota</taxon>
        <taxon>Diptera</taxon>
        <taxon>Brachycera</taxon>
        <taxon>Muscomorpha</taxon>
        <taxon>Platypezoidea</taxon>
        <taxon>Phoridae</taxon>
        <taxon>Megaseliini</taxon>
        <taxon>Megaselia</taxon>
    </lineage>
</organism>